<protein>
    <submittedName>
        <fullName evidence="1">Uncharacterized protein</fullName>
    </submittedName>
</protein>
<accession>A0A380ZDG7</accession>
<dbReference type="EMBL" id="UFTF01000001">
    <property type="protein sequence ID" value="SUV44701.1"/>
    <property type="molecule type" value="Genomic_DNA"/>
</dbReference>
<evidence type="ECO:0000313" key="1">
    <source>
        <dbReference type="EMBL" id="SUV44701.1"/>
    </source>
</evidence>
<reference evidence="1 2" key="1">
    <citation type="submission" date="2018-06" db="EMBL/GenBank/DDBJ databases">
        <authorList>
            <consortium name="Pathogen Informatics"/>
            <person name="Doyle S."/>
        </authorList>
    </citation>
    <scope>NUCLEOTIDE SEQUENCE [LARGE SCALE GENOMIC DNA]</scope>
    <source>
        <strain evidence="1 2">NCTC12862</strain>
    </source>
</reference>
<dbReference type="AlphaFoldDB" id="A0A380ZDG7"/>
<proteinExistence type="predicted"/>
<name>A0A380ZDG7_BARDO</name>
<dbReference type="Proteomes" id="UP000254950">
    <property type="component" value="Unassembled WGS sequence"/>
</dbReference>
<organism evidence="1 2">
    <name type="scientific">Bartonella doshiae</name>
    <dbReference type="NCBI Taxonomy" id="33044"/>
    <lineage>
        <taxon>Bacteria</taxon>
        <taxon>Pseudomonadati</taxon>
        <taxon>Pseudomonadota</taxon>
        <taxon>Alphaproteobacteria</taxon>
        <taxon>Hyphomicrobiales</taxon>
        <taxon>Bartonellaceae</taxon>
        <taxon>Bartonella</taxon>
    </lineage>
</organism>
<gene>
    <name evidence="1" type="ORF">NCTC12862_00451</name>
</gene>
<sequence length="33" mass="3479">MAILCAGEGSFKVLVVLVFCSMEQVNFDGEQGG</sequence>
<evidence type="ECO:0000313" key="2">
    <source>
        <dbReference type="Proteomes" id="UP000254950"/>
    </source>
</evidence>